<gene>
    <name evidence="2" type="ORF">JYU34_017500</name>
</gene>
<dbReference type="EMBL" id="JAHIBW010000023">
    <property type="protein sequence ID" value="KAG7299025.1"/>
    <property type="molecule type" value="Genomic_DNA"/>
</dbReference>
<feature type="region of interest" description="Disordered" evidence="1">
    <location>
        <begin position="1"/>
        <end position="36"/>
    </location>
</feature>
<sequence length="59" mass="6391">MVPERRKTIRSQAGRGNETTAALARRQPPPAPPAAAGTLRICHQILTPHGNLYHPLLTS</sequence>
<organism evidence="2 3">
    <name type="scientific">Plutella xylostella</name>
    <name type="common">Diamondback moth</name>
    <name type="synonym">Plutella maculipennis</name>
    <dbReference type="NCBI Taxonomy" id="51655"/>
    <lineage>
        <taxon>Eukaryota</taxon>
        <taxon>Metazoa</taxon>
        <taxon>Ecdysozoa</taxon>
        <taxon>Arthropoda</taxon>
        <taxon>Hexapoda</taxon>
        <taxon>Insecta</taxon>
        <taxon>Pterygota</taxon>
        <taxon>Neoptera</taxon>
        <taxon>Endopterygota</taxon>
        <taxon>Lepidoptera</taxon>
        <taxon>Glossata</taxon>
        <taxon>Ditrysia</taxon>
        <taxon>Yponomeutoidea</taxon>
        <taxon>Plutellidae</taxon>
        <taxon>Plutella</taxon>
    </lineage>
</organism>
<reference evidence="2 3" key="1">
    <citation type="submission" date="2021-06" db="EMBL/GenBank/DDBJ databases">
        <title>A haploid diamondback moth (Plutella xylostella L.) genome assembly resolves 31 chromosomes and identifies a diamide resistance mutation.</title>
        <authorList>
            <person name="Ward C.M."/>
            <person name="Perry K.D."/>
            <person name="Baker G."/>
            <person name="Powis K."/>
            <person name="Heckel D.G."/>
            <person name="Baxter S.W."/>
        </authorList>
    </citation>
    <scope>NUCLEOTIDE SEQUENCE [LARGE SCALE GENOMIC DNA]</scope>
    <source>
        <strain evidence="2 3">LV</strain>
        <tissue evidence="2">Single pupa</tissue>
    </source>
</reference>
<keyword evidence="3" id="KW-1185">Reference proteome</keyword>
<comment type="caution">
    <text evidence="2">The sequence shown here is derived from an EMBL/GenBank/DDBJ whole genome shotgun (WGS) entry which is preliminary data.</text>
</comment>
<accession>A0ABQ7Q2P3</accession>
<evidence type="ECO:0000313" key="2">
    <source>
        <dbReference type="EMBL" id="KAG7299025.1"/>
    </source>
</evidence>
<dbReference type="Proteomes" id="UP000823941">
    <property type="component" value="Chromosome 23"/>
</dbReference>
<name>A0ABQ7Q2P3_PLUXY</name>
<proteinExistence type="predicted"/>
<evidence type="ECO:0000313" key="3">
    <source>
        <dbReference type="Proteomes" id="UP000823941"/>
    </source>
</evidence>
<protein>
    <submittedName>
        <fullName evidence="2">Uncharacterized protein</fullName>
    </submittedName>
</protein>
<evidence type="ECO:0000256" key="1">
    <source>
        <dbReference type="SAM" id="MobiDB-lite"/>
    </source>
</evidence>